<sequence length="97" mass="10457">MASSSATPQASVTKESFVRDPRGVCEDLSASVRNIGAKFEDGSDRRMDFDEAADTLEYASKMEWAVFCENQDNVNRITSMASAADGISRAGKAILNS</sequence>
<keyword evidence="2" id="KW-1185">Reference proteome</keyword>
<evidence type="ECO:0000313" key="1">
    <source>
        <dbReference type="EMBL" id="KAK3954546.1"/>
    </source>
</evidence>
<gene>
    <name evidence="1" type="ORF">QBC32DRAFT_335932</name>
</gene>
<proteinExistence type="predicted"/>
<dbReference type="EMBL" id="MU859088">
    <property type="protein sequence ID" value="KAK3954546.1"/>
    <property type="molecule type" value="Genomic_DNA"/>
</dbReference>
<accession>A0AAN6SIT4</accession>
<name>A0AAN6SIT4_9PEZI</name>
<comment type="caution">
    <text evidence="1">The sequence shown here is derived from an EMBL/GenBank/DDBJ whole genome shotgun (WGS) entry which is preliminary data.</text>
</comment>
<protein>
    <submittedName>
        <fullName evidence="1">Uncharacterized protein</fullName>
    </submittedName>
</protein>
<organism evidence="1 2">
    <name type="scientific">Pseudoneurospora amorphoporcata</name>
    <dbReference type="NCBI Taxonomy" id="241081"/>
    <lineage>
        <taxon>Eukaryota</taxon>
        <taxon>Fungi</taxon>
        <taxon>Dikarya</taxon>
        <taxon>Ascomycota</taxon>
        <taxon>Pezizomycotina</taxon>
        <taxon>Sordariomycetes</taxon>
        <taxon>Sordariomycetidae</taxon>
        <taxon>Sordariales</taxon>
        <taxon>Sordariaceae</taxon>
        <taxon>Pseudoneurospora</taxon>
    </lineage>
</organism>
<reference evidence="1" key="1">
    <citation type="journal article" date="2023" name="Mol. Phylogenet. Evol.">
        <title>Genome-scale phylogeny and comparative genomics of the fungal order Sordariales.</title>
        <authorList>
            <person name="Hensen N."/>
            <person name="Bonometti L."/>
            <person name="Westerberg I."/>
            <person name="Brannstrom I.O."/>
            <person name="Guillou S."/>
            <person name="Cros-Aarteil S."/>
            <person name="Calhoun S."/>
            <person name="Haridas S."/>
            <person name="Kuo A."/>
            <person name="Mondo S."/>
            <person name="Pangilinan J."/>
            <person name="Riley R."/>
            <person name="LaButti K."/>
            <person name="Andreopoulos B."/>
            <person name="Lipzen A."/>
            <person name="Chen C."/>
            <person name="Yan M."/>
            <person name="Daum C."/>
            <person name="Ng V."/>
            <person name="Clum A."/>
            <person name="Steindorff A."/>
            <person name="Ohm R.A."/>
            <person name="Martin F."/>
            <person name="Silar P."/>
            <person name="Natvig D.O."/>
            <person name="Lalanne C."/>
            <person name="Gautier V."/>
            <person name="Ament-Velasquez S.L."/>
            <person name="Kruys A."/>
            <person name="Hutchinson M.I."/>
            <person name="Powell A.J."/>
            <person name="Barry K."/>
            <person name="Miller A.N."/>
            <person name="Grigoriev I.V."/>
            <person name="Debuchy R."/>
            <person name="Gladieux P."/>
            <person name="Hiltunen Thoren M."/>
            <person name="Johannesson H."/>
        </authorList>
    </citation>
    <scope>NUCLEOTIDE SEQUENCE</scope>
    <source>
        <strain evidence="1">CBS 626.80</strain>
    </source>
</reference>
<dbReference type="Proteomes" id="UP001303222">
    <property type="component" value="Unassembled WGS sequence"/>
</dbReference>
<evidence type="ECO:0000313" key="2">
    <source>
        <dbReference type="Proteomes" id="UP001303222"/>
    </source>
</evidence>
<dbReference type="AlphaFoldDB" id="A0AAN6SIT4"/>
<reference evidence="1" key="2">
    <citation type="submission" date="2023-06" db="EMBL/GenBank/DDBJ databases">
        <authorList>
            <consortium name="Lawrence Berkeley National Laboratory"/>
            <person name="Mondo S.J."/>
            <person name="Hensen N."/>
            <person name="Bonometti L."/>
            <person name="Westerberg I."/>
            <person name="Brannstrom I.O."/>
            <person name="Guillou S."/>
            <person name="Cros-Aarteil S."/>
            <person name="Calhoun S."/>
            <person name="Haridas S."/>
            <person name="Kuo A."/>
            <person name="Pangilinan J."/>
            <person name="Riley R."/>
            <person name="Labutti K."/>
            <person name="Andreopoulos B."/>
            <person name="Lipzen A."/>
            <person name="Chen C."/>
            <person name="Yanf M."/>
            <person name="Daum C."/>
            <person name="Ng V."/>
            <person name="Clum A."/>
            <person name="Steindorff A."/>
            <person name="Ohm R."/>
            <person name="Martin F."/>
            <person name="Silar P."/>
            <person name="Natvig D."/>
            <person name="Lalanne C."/>
            <person name="Gautier V."/>
            <person name="Ament-Velasquez S.L."/>
            <person name="Kruys A."/>
            <person name="Hutchinson M.I."/>
            <person name="Powell A.J."/>
            <person name="Barry K."/>
            <person name="Miller A.N."/>
            <person name="Grigoriev I.V."/>
            <person name="Debuchy R."/>
            <person name="Gladieux P."/>
            <person name="Thoren M.H."/>
            <person name="Johannesson H."/>
        </authorList>
    </citation>
    <scope>NUCLEOTIDE SEQUENCE</scope>
    <source>
        <strain evidence="1">CBS 626.80</strain>
    </source>
</reference>